<dbReference type="InterPro" id="IPR011335">
    <property type="entry name" value="Restrct_endonuc-II-like"/>
</dbReference>
<dbReference type="PANTHER" id="PTHR34039">
    <property type="entry name" value="UPF0102 PROTEIN YRAN"/>
    <property type="match status" value="1"/>
</dbReference>
<protein>
    <recommendedName>
        <fullName evidence="2">UPF0102 protein CDV25_07420</fullName>
    </recommendedName>
</protein>
<dbReference type="HAMAP" id="MF_00048">
    <property type="entry name" value="UPF0102"/>
    <property type="match status" value="1"/>
</dbReference>
<evidence type="ECO:0000256" key="1">
    <source>
        <dbReference type="ARBA" id="ARBA00006738"/>
    </source>
</evidence>
<dbReference type="RefSeq" id="WP_108911411.1">
    <property type="nucleotide sequence ID" value="NZ_CP021886.1"/>
</dbReference>
<dbReference type="InterPro" id="IPR011856">
    <property type="entry name" value="tRNA_endonuc-like_dom_sf"/>
</dbReference>
<evidence type="ECO:0000313" key="4">
    <source>
        <dbReference type="Proteomes" id="UP000244890"/>
    </source>
</evidence>
<evidence type="ECO:0000256" key="2">
    <source>
        <dbReference type="HAMAP-Rule" id="MF_00048"/>
    </source>
</evidence>
<dbReference type="KEGG" id="had:CDV25_07420"/>
<evidence type="ECO:0000313" key="3">
    <source>
        <dbReference type="EMBL" id="AWI34610.1"/>
    </source>
</evidence>
<dbReference type="InterPro" id="IPR003509">
    <property type="entry name" value="UPF0102_YraN-like"/>
</dbReference>
<sequence length="117" mass="13572">MKNTTQKGKEAESLACNFLQKQGFLIIECNFFSPFGEIDIIAKNEEVLYFVEVKSGVGFEPVFNINPQKLKHLKKSITYYLQKKKLDLPFCLSALILSKAKENEDYQIQWLENITLF</sequence>
<dbReference type="OrthoDB" id="9794876at2"/>
<dbReference type="SUPFAM" id="SSF52980">
    <property type="entry name" value="Restriction endonuclease-like"/>
    <property type="match status" value="1"/>
</dbReference>
<dbReference type="Gene3D" id="3.40.1350.10">
    <property type="match status" value="1"/>
</dbReference>
<organism evidence="3 4">
    <name type="scientific">Helicobacter apodemus</name>
    <dbReference type="NCBI Taxonomy" id="135569"/>
    <lineage>
        <taxon>Bacteria</taxon>
        <taxon>Pseudomonadati</taxon>
        <taxon>Campylobacterota</taxon>
        <taxon>Epsilonproteobacteria</taxon>
        <taxon>Campylobacterales</taxon>
        <taxon>Helicobacteraceae</taxon>
        <taxon>Helicobacter</taxon>
    </lineage>
</organism>
<dbReference type="AlphaFoldDB" id="A0A2U8FED4"/>
<dbReference type="PANTHER" id="PTHR34039:SF1">
    <property type="entry name" value="UPF0102 PROTEIN YRAN"/>
    <property type="match status" value="1"/>
</dbReference>
<dbReference type="Proteomes" id="UP000244890">
    <property type="component" value="Chromosome"/>
</dbReference>
<name>A0A2U8FED4_9HELI</name>
<accession>A0A2U8FED4</accession>
<dbReference type="EMBL" id="CP021886">
    <property type="protein sequence ID" value="AWI34610.1"/>
    <property type="molecule type" value="Genomic_DNA"/>
</dbReference>
<gene>
    <name evidence="3" type="ORF">CDV25_07420</name>
</gene>
<comment type="similarity">
    <text evidence="1 2">Belongs to the UPF0102 family.</text>
</comment>
<dbReference type="Pfam" id="PF02021">
    <property type="entry name" value="UPF0102"/>
    <property type="match status" value="1"/>
</dbReference>
<dbReference type="NCBIfam" id="NF009152">
    <property type="entry name" value="PRK12497.2-4"/>
    <property type="match status" value="1"/>
</dbReference>
<reference evidence="3 4" key="1">
    <citation type="submission" date="2017-06" db="EMBL/GenBank/DDBJ databases">
        <title>Complete genome of Helicobacter apodemus.</title>
        <authorList>
            <person name="Cho S."/>
        </authorList>
    </citation>
    <scope>NUCLEOTIDE SEQUENCE [LARGE SCALE GENOMIC DNA]</scope>
    <source>
        <strain evidence="4">SNUVETPUB-15-01</strain>
    </source>
</reference>
<dbReference type="GO" id="GO:0003676">
    <property type="term" value="F:nucleic acid binding"/>
    <property type="evidence" value="ECO:0007669"/>
    <property type="project" value="InterPro"/>
</dbReference>
<proteinExistence type="inferred from homology"/>